<dbReference type="InterPro" id="IPR000157">
    <property type="entry name" value="TIR_dom"/>
</dbReference>
<dbReference type="Pfam" id="PF13676">
    <property type="entry name" value="TIR_2"/>
    <property type="match status" value="1"/>
</dbReference>
<dbReference type="InterPro" id="IPR049341">
    <property type="entry name" value="TRADD-like_N"/>
</dbReference>
<evidence type="ECO:0000313" key="3">
    <source>
        <dbReference type="EMBL" id="QDV53066.1"/>
    </source>
</evidence>
<dbReference type="EMBL" id="CP037452">
    <property type="protein sequence ID" value="QDV53066.1"/>
    <property type="molecule type" value="Genomic_DNA"/>
</dbReference>
<name>A0A518IIZ4_9PLAN</name>
<dbReference type="GO" id="GO:0007165">
    <property type="term" value="P:signal transduction"/>
    <property type="evidence" value="ECO:0007669"/>
    <property type="project" value="InterPro"/>
</dbReference>
<dbReference type="OrthoDB" id="1426235at2"/>
<evidence type="ECO:0000256" key="1">
    <source>
        <dbReference type="SAM" id="MobiDB-lite"/>
    </source>
</evidence>
<organism evidence="3 4">
    <name type="scientific">Gimesia fumaroli</name>
    <dbReference type="NCBI Taxonomy" id="2527976"/>
    <lineage>
        <taxon>Bacteria</taxon>
        <taxon>Pseudomonadati</taxon>
        <taxon>Planctomycetota</taxon>
        <taxon>Planctomycetia</taxon>
        <taxon>Planctomycetales</taxon>
        <taxon>Planctomycetaceae</taxon>
        <taxon>Gimesia</taxon>
    </lineage>
</organism>
<evidence type="ECO:0000313" key="4">
    <source>
        <dbReference type="Proteomes" id="UP000318313"/>
    </source>
</evidence>
<dbReference type="Pfam" id="PF20694">
    <property type="entry name" value="TRADD-like_N"/>
    <property type="match status" value="1"/>
</dbReference>
<dbReference type="KEGG" id="gfm:Enr17x_51370"/>
<feature type="domain" description="TIR" evidence="2">
    <location>
        <begin position="8"/>
        <end position="150"/>
    </location>
</feature>
<reference evidence="3 4" key="1">
    <citation type="submission" date="2019-03" db="EMBL/GenBank/DDBJ databases">
        <title>Deep-cultivation of Planctomycetes and their phenomic and genomic characterization uncovers novel biology.</title>
        <authorList>
            <person name="Wiegand S."/>
            <person name="Jogler M."/>
            <person name="Boedeker C."/>
            <person name="Pinto D."/>
            <person name="Vollmers J."/>
            <person name="Rivas-Marin E."/>
            <person name="Kohn T."/>
            <person name="Peeters S.H."/>
            <person name="Heuer A."/>
            <person name="Rast P."/>
            <person name="Oberbeckmann S."/>
            <person name="Bunk B."/>
            <person name="Jeske O."/>
            <person name="Meyerdierks A."/>
            <person name="Storesund J.E."/>
            <person name="Kallscheuer N."/>
            <person name="Luecker S."/>
            <person name="Lage O.M."/>
            <person name="Pohl T."/>
            <person name="Merkel B.J."/>
            <person name="Hornburger P."/>
            <person name="Mueller R.-W."/>
            <person name="Bruemmer F."/>
            <person name="Labrenz M."/>
            <person name="Spormann A.M."/>
            <person name="Op den Camp H."/>
            <person name="Overmann J."/>
            <person name="Amann R."/>
            <person name="Jetten M.S.M."/>
            <person name="Mascher T."/>
            <person name="Medema M.H."/>
            <person name="Devos D.P."/>
            <person name="Kaster A.-K."/>
            <person name="Ovreas L."/>
            <person name="Rohde M."/>
            <person name="Galperin M.Y."/>
            <person name="Jogler C."/>
        </authorList>
    </citation>
    <scope>NUCLEOTIDE SEQUENCE [LARGE SCALE GENOMIC DNA]</scope>
    <source>
        <strain evidence="3 4">Enr17</strain>
    </source>
</reference>
<dbReference type="SMART" id="SM00255">
    <property type="entry name" value="TIR"/>
    <property type="match status" value="1"/>
</dbReference>
<dbReference type="InterPro" id="IPR035897">
    <property type="entry name" value="Toll_tir_struct_dom_sf"/>
</dbReference>
<feature type="compositionally biased region" description="Basic residues" evidence="1">
    <location>
        <begin position="327"/>
        <end position="338"/>
    </location>
</feature>
<dbReference type="PROSITE" id="PS50104">
    <property type="entry name" value="TIR"/>
    <property type="match status" value="1"/>
</dbReference>
<evidence type="ECO:0000259" key="2">
    <source>
        <dbReference type="PROSITE" id="PS50104"/>
    </source>
</evidence>
<dbReference type="AlphaFoldDB" id="A0A518IIZ4"/>
<gene>
    <name evidence="3" type="ORF">Enr17x_51370</name>
</gene>
<proteinExistence type="predicted"/>
<sequence>MTEQSFVQTAELFFSYSHQDESLRDELEKHLSLLKRSGTISSWHDRRISAGSEWAGQIDESLESADVILLLVSADFVASDYCYDIEMNRALERHSEGTARVIPVVLRPVDWHSAPFAKLQALPRDAKPITEWPNRDSAFQDVARGIREIFESQKRVSRIDEKVPTIGPWHMRIEGTVEEFDKNRLDEIVAKLRQISGDVNLTISNIQDGSVIIVFEGREDAFGKLVKSYDTKSLSKLLNCKVQSVELGEPLTSPPHYVRDNSQRIQGIVYEIGDGIAHIDCKIGSVHFYPEDLDGIDFKDLVVGQRVEFNVIDDPGDPAPDYPSSHPRARRASHLTKR</sequence>
<feature type="region of interest" description="Disordered" evidence="1">
    <location>
        <begin position="312"/>
        <end position="338"/>
    </location>
</feature>
<dbReference type="Gene3D" id="3.40.50.10140">
    <property type="entry name" value="Toll/interleukin-1 receptor homology (TIR) domain"/>
    <property type="match status" value="1"/>
</dbReference>
<keyword evidence="4" id="KW-1185">Reference proteome</keyword>
<accession>A0A518IIZ4</accession>
<protein>
    <recommendedName>
        <fullName evidence="2">TIR domain-containing protein</fullName>
    </recommendedName>
</protein>
<dbReference type="SUPFAM" id="SSF52200">
    <property type="entry name" value="Toll/Interleukin receptor TIR domain"/>
    <property type="match status" value="1"/>
</dbReference>
<dbReference type="Proteomes" id="UP000318313">
    <property type="component" value="Chromosome"/>
</dbReference>
<dbReference type="RefSeq" id="WP_145312321.1">
    <property type="nucleotide sequence ID" value="NZ_CP037452.1"/>
</dbReference>